<dbReference type="EMBL" id="JARBHB010000007">
    <property type="protein sequence ID" value="KAJ8878475.1"/>
    <property type="molecule type" value="Genomic_DNA"/>
</dbReference>
<reference evidence="1 2" key="1">
    <citation type="submission" date="2023-02" db="EMBL/GenBank/DDBJ databases">
        <title>LHISI_Scaffold_Assembly.</title>
        <authorList>
            <person name="Stuart O.P."/>
            <person name="Cleave R."/>
            <person name="Magrath M.J.L."/>
            <person name="Mikheyev A.S."/>
        </authorList>
    </citation>
    <scope>NUCLEOTIDE SEQUENCE [LARGE SCALE GENOMIC DNA]</scope>
    <source>
        <strain evidence="1">Daus_M_001</strain>
        <tissue evidence="1">Leg muscle</tissue>
    </source>
</reference>
<protein>
    <submittedName>
        <fullName evidence="1">Uncharacterized protein</fullName>
    </submittedName>
</protein>
<evidence type="ECO:0000313" key="1">
    <source>
        <dbReference type="EMBL" id="KAJ8878475.1"/>
    </source>
</evidence>
<gene>
    <name evidence="1" type="ORF">PR048_019053</name>
</gene>
<organism evidence="1 2">
    <name type="scientific">Dryococelus australis</name>
    <dbReference type="NCBI Taxonomy" id="614101"/>
    <lineage>
        <taxon>Eukaryota</taxon>
        <taxon>Metazoa</taxon>
        <taxon>Ecdysozoa</taxon>
        <taxon>Arthropoda</taxon>
        <taxon>Hexapoda</taxon>
        <taxon>Insecta</taxon>
        <taxon>Pterygota</taxon>
        <taxon>Neoptera</taxon>
        <taxon>Polyneoptera</taxon>
        <taxon>Phasmatodea</taxon>
        <taxon>Verophasmatodea</taxon>
        <taxon>Anareolatae</taxon>
        <taxon>Phasmatidae</taxon>
        <taxon>Eurycanthinae</taxon>
        <taxon>Dryococelus</taxon>
    </lineage>
</organism>
<keyword evidence="2" id="KW-1185">Reference proteome</keyword>
<proteinExistence type="predicted"/>
<comment type="caution">
    <text evidence="1">The sequence shown here is derived from an EMBL/GenBank/DDBJ whole genome shotgun (WGS) entry which is preliminary data.</text>
</comment>
<dbReference type="Proteomes" id="UP001159363">
    <property type="component" value="Chromosome 6"/>
</dbReference>
<sequence length="303" mass="34816">MSFPFARKRHGKYEDPADSKQQCTMLYSVPTKTGFVHVCVKTVRYFLSYQPKTADTQRQKKGHVASDGRRTIPLSHVHKQIYTDEDFNLVREHVQSFPRQESHYGTKKSSREYLNFTSEYFANVSQIYVLNCQKTDTCRVYDMLQSKIKANEMVSGQFSIRTQLILHQKKGQKAIGLLSKSINESQLQVMYVAYLWIYNRSCSAPLLPIVICFTRGSFQTIYLCIHMGDNKSYMCMWHVAIAGRGGNAIMSCLLKVLKKSGITAKKTIELWCDTSIAQYKNRMLLVAVIYRVGGGYFKTIDIK</sequence>
<name>A0ABQ9H2E5_9NEOP</name>
<evidence type="ECO:0000313" key="2">
    <source>
        <dbReference type="Proteomes" id="UP001159363"/>
    </source>
</evidence>
<accession>A0ABQ9H2E5</accession>